<name>A0A5C3QQ66_9AGAR</name>
<dbReference type="GO" id="GO:0008840">
    <property type="term" value="F:4-hydroxy-tetrahydrodipicolinate synthase activity"/>
    <property type="evidence" value="ECO:0007669"/>
    <property type="project" value="TreeGrafter"/>
</dbReference>
<feature type="active site" description="Schiff-base intermediate with substrate" evidence="3">
    <location>
        <position position="177"/>
    </location>
</feature>
<dbReference type="EMBL" id="ML178819">
    <property type="protein sequence ID" value="TFL03992.1"/>
    <property type="molecule type" value="Genomic_DNA"/>
</dbReference>
<evidence type="ECO:0000256" key="4">
    <source>
        <dbReference type="PIRSR" id="PIRSR001365-2"/>
    </source>
</evidence>
<dbReference type="InterPro" id="IPR002220">
    <property type="entry name" value="DapA-like"/>
</dbReference>
<evidence type="ECO:0008006" key="7">
    <source>
        <dbReference type="Google" id="ProtNLM"/>
    </source>
</evidence>
<dbReference type="PRINTS" id="PR00146">
    <property type="entry name" value="DHPICSNTHASE"/>
</dbReference>
<feature type="binding site" evidence="4">
    <location>
        <position position="220"/>
    </location>
    <ligand>
        <name>pyruvate</name>
        <dbReference type="ChEBI" id="CHEBI:15361"/>
    </ligand>
</feature>
<evidence type="ECO:0000256" key="3">
    <source>
        <dbReference type="PIRSR" id="PIRSR001365-1"/>
    </source>
</evidence>
<keyword evidence="1 2" id="KW-0456">Lyase</keyword>
<dbReference type="AlphaFoldDB" id="A0A5C3QQ66"/>
<evidence type="ECO:0000256" key="1">
    <source>
        <dbReference type="ARBA" id="ARBA00023239"/>
    </source>
</evidence>
<dbReference type="PANTHER" id="PTHR12128">
    <property type="entry name" value="DIHYDRODIPICOLINATE SYNTHASE"/>
    <property type="match status" value="1"/>
</dbReference>
<evidence type="ECO:0000313" key="6">
    <source>
        <dbReference type="Proteomes" id="UP000305067"/>
    </source>
</evidence>
<evidence type="ECO:0000256" key="2">
    <source>
        <dbReference type="PIRNR" id="PIRNR001365"/>
    </source>
</evidence>
<dbReference type="Pfam" id="PF00701">
    <property type="entry name" value="DHDPS"/>
    <property type="match status" value="1"/>
</dbReference>
<organism evidence="5 6">
    <name type="scientific">Pterulicium gracile</name>
    <dbReference type="NCBI Taxonomy" id="1884261"/>
    <lineage>
        <taxon>Eukaryota</taxon>
        <taxon>Fungi</taxon>
        <taxon>Dikarya</taxon>
        <taxon>Basidiomycota</taxon>
        <taxon>Agaricomycotina</taxon>
        <taxon>Agaricomycetes</taxon>
        <taxon>Agaricomycetidae</taxon>
        <taxon>Agaricales</taxon>
        <taxon>Pleurotineae</taxon>
        <taxon>Pterulaceae</taxon>
        <taxon>Pterulicium</taxon>
    </lineage>
</organism>
<dbReference type="InterPro" id="IPR013785">
    <property type="entry name" value="Aldolase_TIM"/>
</dbReference>
<comment type="similarity">
    <text evidence="2">Belongs to the DapA family.</text>
</comment>
<evidence type="ECO:0000313" key="5">
    <source>
        <dbReference type="EMBL" id="TFL03992.1"/>
    </source>
</evidence>
<protein>
    <recommendedName>
        <fullName evidence="7">Dihydrodipicolinate synthetase</fullName>
    </recommendedName>
</protein>
<dbReference type="SMART" id="SM01130">
    <property type="entry name" value="DHDPS"/>
    <property type="match status" value="1"/>
</dbReference>
<feature type="active site" description="Proton donor/acceptor" evidence="3">
    <location>
        <position position="148"/>
    </location>
</feature>
<keyword evidence="6" id="KW-1185">Reference proteome</keyword>
<proteinExistence type="inferred from homology"/>
<dbReference type="Proteomes" id="UP000305067">
    <property type="component" value="Unassembled WGS sequence"/>
</dbReference>
<gene>
    <name evidence="5" type="ORF">BDV98DRAFT_544550</name>
</gene>
<dbReference type="CDD" id="cd00408">
    <property type="entry name" value="DHDPS-like"/>
    <property type="match status" value="1"/>
</dbReference>
<sequence>MAGPVRSVPPPPGVYVPAVLFYNDNDDLDLPAIKQHILRLAEGGVTGILVQGSNGEAQHLSHEERKQAIRFTRDTLDENGYKHVFIIAGSGALSTKETKKLCHDAKEAGATHVLVLTPSLWPPQMTVENITHFFHEVADASPLPVMIYNFPTVCSGIDLDSDLLIKLGSHPNIVGTKLSCGNIGKLNRITSAYPSSQFATYAGKSDIFVLGLLANSAGTIAALPNIAPKVHVHAYKLVQEGKTAEALELQSFLGRADWAITKIGGIAGVKAIVTAHFGYGEPTVRGPLRTKVWANLVTDKHTEVIEELVRMEKSM</sequence>
<accession>A0A5C3QQ66</accession>
<dbReference type="PIRSF" id="PIRSF001365">
    <property type="entry name" value="DHDPS"/>
    <property type="match status" value="1"/>
</dbReference>
<reference evidence="5 6" key="1">
    <citation type="journal article" date="2019" name="Nat. Ecol. Evol.">
        <title>Megaphylogeny resolves global patterns of mushroom evolution.</title>
        <authorList>
            <person name="Varga T."/>
            <person name="Krizsan K."/>
            <person name="Foldi C."/>
            <person name="Dima B."/>
            <person name="Sanchez-Garcia M."/>
            <person name="Sanchez-Ramirez S."/>
            <person name="Szollosi G.J."/>
            <person name="Szarkandi J.G."/>
            <person name="Papp V."/>
            <person name="Albert L."/>
            <person name="Andreopoulos W."/>
            <person name="Angelini C."/>
            <person name="Antonin V."/>
            <person name="Barry K.W."/>
            <person name="Bougher N.L."/>
            <person name="Buchanan P."/>
            <person name="Buyck B."/>
            <person name="Bense V."/>
            <person name="Catcheside P."/>
            <person name="Chovatia M."/>
            <person name="Cooper J."/>
            <person name="Damon W."/>
            <person name="Desjardin D."/>
            <person name="Finy P."/>
            <person name="Geml J."/>
            <person name="Haridas S."/>
            <person name="Hughes K."/>
            <person name="Justo A."/>
            <person name="Karasinski D."/>
            <person name="Kautmanova I."/>
            <person name="Kiss B."/>
            <person name="Kocsube S."/>
            <person name="Kotiranta H."/>
            <person name="LaButti K.M."/>
            <person name="Lechner B.E."/>
            <person name="Liimatainen K."/>
            <person name="Lipzen A."/>
            <person name="Lukacs Z."/>
            <person name="Mihaltcheva S."/>
            <person name="Morgado L.N."/>
            <person name="Niskanen T."/>
            <person name="Noordeloos M.E."/>
            <person name="Ohm R.A."/>
            <person name="Ortiz-Santana B."/>
            <person name="Ovrebo C."/>
            <person name="Racz N."/>
            <person name="Riley R."/>
            <person name="Savchenko A."/>
            <person name="Shiryaev A."/>
            <person name="Soop K."/>
            <person name="Spirin V."/>
            <person name="Szebenyi C."/>
            <person name="Tomsovsky M."/>
            <person name="Tulloss R.E."/>
            <person name="Uehling J."/>
            <person name="Grigoriev I.V."/>
            <person name="Vagvolgyi C."/>
            <person name="Papp T."/>
            <person name="Martin F.M."/>
            <person name="Miettinen O."/>
            <person name="Hibbett D.S."/>
            <person name="Nagy L.G."/>
        </authorList>
    </citation>
    <scope>NUCLEOTIDE SEQUENCE [LARGE SCALE GENOMIC DNA]</scope>
    <source>
        <strain evidence="5 6">CBS 309.79</strain>
    </source>
</reference>
<dbReference type="STRING" id="1884261.A0A5C3QQ66"/>
<dbReference type="SUPFAM" id="SSF51569">
    <property type="entry name" value="Aldolase"/>
    <property type="match status" value="1"/>
</dbReference>
<dbReference type="PANTHER" id="PTHR12128:SF66">
    <property type="entry name" value="4-HYDROXY-2-OXOGLUTARATE ALDOLASE, MITOCHONDRIAL"/>
    <property type="match status" value="1"/>
</dbReference>
<dbReference type="Gene3D" id="3.20.20.70">
    <property type="entry name" value="Aldolase class I"/>
    <property type="match status" value="1"/>
</dbReference>
<dbReference type="OrthoDB" id="191315at2759"/>